<organism evidence="1">
    <name type="scientific">Caligus clemensi</name>
    <name type="common">Sea louse</name>
    <dbReference type="NCBI Taxonomy" id="344056"/>
    <lineage>
        <taxon>Eukaryota</taxon>
        <taxon>Metazoa</taxon>
        <taxon>Ecdysozoa</taxon>
        <taxon>Arthropoda</taxon>
        <taxon>Crustacea</taxon>
        <taxon>Multicrustacea</taxon>
        <taxon>Hexanauplia</taxon>
        <taxon>Copepoda</taxon>
        <taxon>Siphonostomatoida</taxon>
        <taxon>Caligidae</taxon>
        <taxon>Caligus</taxon>
    </lineage>
</organism>
<dbReference type="PANTHER" id="PTHR15924">
    <property type="entry name" value="CLE"/>
    <property type="match status" value="1"/>
</dbReference>
<proteinExistence type="evidence at transcript level"/>
<gene>
    <name evidence="1" type="primary">CN166</name>
</gene>
<protein>
    <submittedName>
        <fullName evidence="1">C14orf166</fullName>
    </submittedName>
</protein>
<dbReference type="Pfam" id="PF10036">
    <property type="entry name" value="RLL"/>
    <property type="match status" value="1"/>
</dbReference>
<name>C1C274_CALCM</name>
<reference evidence="1" key="1">
    <citation type="submission" date="2009-03" db="EMBL/GenBank/DDBJ databases">
        <title>Caligus clemensi ESTs and full-length cDNAs.</title>
        <authorList>
            <person name="Yasuike M."/>
            <person name="von Schalburg K."/>
            <person name="Cooper G."/>
            <person name="Leong J."/>
            <person name="Jones S.R.M."/>
            <person name="Koop B.F."/>
        </authorList>
    </citation>
    <scope>NUCLEOTIDE SEQUENCE</scope>
    <source>
        <tissue evidence="1">Whole</tissue>
    </source>
</reference>
<dbReference type="InterPro" id="IPR019265">
    <property type="entry name" value="RTRAF"/>
</dbReference>
<evidence type="ECO:0000313" key="1">
    <source>
        <dbReference type="EMBL" id="ACO15377.1"/>
    </source>
</evidence>
<dbReference type="AlphaFoldDB" id="C1C274"/>
<accession>C1C274</accession>
<dbReference type="EMBL" id="BT080953">
    <property type="protein sequence ID" value="ACO15377.1"/>
    <property type="molecule type" value="mRNA"/>
</dbReference>
<sequence>MQIYQRRLKALAYPHDFNIQDEKSIKELVSWLETHKIKHSPKGSEDILSSWPQGFQSYLSGLGYKESVSSREKEIFWLLSKCLKTEYEDLRYQLPDPSSLSLNAVETNKETFVDKVDLNSQEIKDSVNDLALKFKMTTHPNHLVTLEAICKYISKSMALKNSSSSKDENVLTDLESNSLGLQDIKDPVVLSSAKVLRLLHISSLRDLQNNINQVIVRIQGITADPKTDTSLGKVGR</sequence>